<dbReference type="STRING" id="489703.SAMN04488038_11229"/>
<proteinExistence type="inferred from homology"/>
<evidence type="ECO:0000256" key="4">
    <source>
        <dbReference type="ARBA" id="ARBA00022980"/>
    </source>
</evidence>
<dbReference type="Gene3D" id="3.90.470.10">
    <property type="entry name" value="Ribosomal protein L22/L17"/>
    <property type="match status" value="1"/>
</dbReference>
<dbReference type="InterPro" id="IPR036394">
    <property type="entry name" value="Ribosomal_uL22_sf"/>
</dbReference>
<comment type="subunit">
    <text evidence="7 9">Part of the 50S ribosomal subunit.</text>
</comment>
<dbReference type="NCBIfam" id="TIGR01044">
    <property type="entry name" value="rplV_bact"/>
    <property type="match status" value="1"/>
</dbReference>
<reference evidence="11 12" key="1">
    <citation type="submission" date="2016-10" db="EMBL/GenBank/DDBJ databases">
        <authorList>
            <person name="de Groot N.N."/>
        </authorList>
    </citation>
    <scope>NUCLEOTIDE SEQUENCE [LARGE SCALE GENOMIC DNA]</scope>
    <source>
        <strain evidence="11 12">DSM 25927</strain>
    </source>
</reference>
<dbReference type="FunFam" id="3.90.470.10:FF:000001">
    <property type="entry name" value="50S ribosomal protein L22"/>
    <property type="match status" value="1"/>
</dbReference>
<accession>A0A1H9JQA4</accession>
<name>A0A1H9JQA4_9GAMM</name>
<keyword evidence="2 7" id="KW-0699">rRNA-binding</keyword>
<dbReference type="Proteomes" id="UP000199233">
    <property type="component" value="Unassembled WGS sequence"/>
</dbReference>
<keyword evidence="3 7" id="KW-0694">RNA-binding</keyword>
<gene>
    <name evidence="7" type="primary">rplV</name>
    <name evidence="11" type="ORF">SAMN04488038_11229</name>
</gene>
<dbReference type="EMBL" id="FOFS01000012">
    <property type="protein sequence ID" value="SEQ89030.1"/>
    <property type="molecule type" value="Genomic_DNA"/>
</dbReference>
<dbReference type="RefSeq" id="WP_093287899.1">
    <property type="nucleotide sequence ID" value="NZ_FOFS01000012.1"/>
</dbReference>
<evidence type="ECO:0000256" key="10">
    <source>
        <dbReference type="RuleBase" id="RU004008"/>
    </source>
</evidence>
<organism evidence="11 12">
    <name type="scientific">Solimonas aquatica</name>
    <dbReference type="NCBI Taxonomy" id="489703"/>
    <lineage>
        <taxon>Bacteria</taxon>
        <taxon>Pseudomonadati</taxon>
        <taxon>Pseudomonadota</taxon>
        <taxon>Gammaproteobacteria</taxon>
        <taxon>Nevskiales</taxon>
        <taxon>Nevskiaceae</taxon>
        <taxon>Solimonas</taxon>
    </lineage>
</organism>
<dbReference type="SUPFAM" id="SSF54843">
    <property type="entry name" value="Ribosomal protein L22"/>
    <property type="match status" value="1"/>
</dbReference>
<comment type="function">
    <text evidence="7">The globular domain of the protein is located near the polypeptide exit tunnel on the outside of the subunit, while an extended beta-hairpin is found that lines the wall of the exit tunnel in the center of the 70S ribosome.</text>
</comment>
<keyword evidence="12" id="KW-1185">Reference proteome</keyword>
<dbReference type="PANTHER" id="PTHR13501:SF8">
    <property type="entry name" value="LARGE RIBOSOMAL SUBUNIT PROTEIN UL22M"/>
    <property type="match status" value="1"/>
</dbReference>
<dbReference type="OrthoDB" id="9805969at2"/>
<dbReference type="GO" id="GO:0019843">
    <property type="term" value="F:rRNA binding"/>
    <property type="evidence" value="ECO:0007669"/>
    <property type="project" value="UniProtKB-UniRule"/>
</dbReference>
<dbReference type="GO" id="GO:0003735">
    <property type="term" value="F:structural constituent of ribosome"/>
    <property type="evidence" value="ECO:0007669"/>
    <property type="project" value="InterPro"/>
</dbReference>
<dbReference type="HAMAP" id="MF_01331_B">
    <property type="entry name" value="Ribosomal_uL22_B"/>
    <property type="match status" value="1"/>
</dbReference>
<dbReference type="CDD" id="cd00336">
    <property type="entry name" value="Ribosomal_L22"/>
    <property type="match status" value="1"/>
</dbReference>
<evidence type="ECO:0000256" key="8">
    <source>
        <dbReference type="RuleBase" id="RU004005"/>
    </source>
</evidence>
<dbReference type="InterPro" id="IPR001063">
    <property type="entry name" value="Ribosomal_uL22"/>
</dbReference>
<evidence type="ECO:0000256" key="5">
    <source>
        <dbReference type="ARBA" id="ARBA00023274"/>
    </source>
</evidence>
<dbReference type="PANTHER" id="PTHR13501">
    <property type="entry name" value="CHLOROPLAST 50S RIBOSOMAL PROTEIN L22-RELATED"/>
    <property type="match status" value="1"/>
</dbReference>
<evidence type="ECO:0000313" key="12">
    <source>
        <dbReference type="Proteomes" id="UP000199233"/>
    </source>
</evidence>
<dbReference type="Pfam" id="PF00237">
    <property type="entry name" value="Ribosomal_L22"/>
    <property type="match status" value="1"/>
</dbReference>
<comment type="function">
    <text evidence="7 10">This protein binds specifically to 23S rRNA; its binding is stimulated by other ribosomal proteins, e.g., L4, L17, and L20. It is important during the early stages of 50S assembly. It makes multiple contacts with different domains of the 23S rRNA in the assembled 50S subunit and ribosome.</text>
</comment>
<evidence type="ECO:0000256" key="7">
    <source>
        <dbReference type="HAMAP-Rule" id="MF_01331"/>
    </source>
</evidence>
<evidence type="ECO:0000313" key="11">
    <source>
        <dbReference type="EMBL" id="SEQ89030.1"/>
    </source>
</evidence>
<evidence type="ECO:0000256" key="6">
    <source>
        <dbReference type="ARBA" id="ARBA00035207"/>
    </source>
</evidence>
<protein>
    <recommendedName>
        <fullName evidence="6 7">Large ribosomal subunit protein uL22</fullName>
    </recommendedName>
</protein>
<comment type="similarity">
    <text evidence="1 7 8">Belongs to the universal ribosomal protein uL22 family.</text>
</comment>
<evidence type="ECO:0000256" key="3">
    <source>
        <dbReference type="ARBA" id="ARBA00022884"/>
    </source>
</evidence>
<keyword evidence="5 7" id="KW-0687">Ribonucleoprotein</keyword>
<dbReference type="InterPro" id="IPR018260">
    <property type="entry name" value="Ribosomal_uL22_CS"/>
</dbReference>
<evidence type="ECO:0000256" key="2">
    <source>
        <dbReference type="ARBA" id="ARBA00022730"/>
    </source>
</evidence>
<dbReference type="InterPro" id="IPR047867">
    <property type="entry name" value="Ribosomal_uL22_bac/org-type"/>
</dbReference>
<evidence type="ECO:0000256" key="9">
    <source>
        <dbReference type="RuleBase" id="RU004006"/>
    </source>
</evidence>
<keyword evidence="4 7" id="KW-0689">Ribosomal protein</keyword>
<sequence>MQTQAILKFVRLSPKKARAIADLVRGKPVDEARNILKYSTRKPARILFKVLESAIANAENNHGADVDELKVKEIYIDQGPVLKRIMPRAKGRADRILKPTSHITIKVSDGH</sequence>
<dbReference type="AlphaFoldDB" id="A0A1H9JQA4"/>
<dbReference type="PROSITE" id="PS00464">
    <property type="entry name" value="RIBOSOMAL_L22"/>
    <property type="match status" value="1"/>
</dbReference>
<evidence type="ECO:0000256" key="1">
    <source>
        <dbReference type="ARBA" id="ARBA00009451"/>
    </source>
</evidence>
<dbReference type="InterPro" id="IPR005727">
    <property type="entry name" value="Ribosomal_uL22_bac/chlpt-type"/>
</dbReference>
<dbReference type="GO" id="GO:0006412">
    <property type="term" value="P:translation"/>
    <property type="evidence" value="ECO:0007669"/>
    <property type="project" value="UniProtKB-UniRule"/>
</dbReference>
<dbReference type="GO" id="GO:0022625">
    <property type="term" value="C:cytosolic large ribosomal subunit"/>
    <property type="evidence" value="ECO:0007669"/>
    <property type="project" value="TreeGrafter"/>
</dbReference>